<dbReference type="InterPro" id="IPR050892">
    <property type="entry name" value="ADP-ribose_metab_enzymes"/>
</dbReference>
<feature type="non-terminal residue" evidence="2">
    <location>
        <position position="1"/>
    </location>
</feature>
<proteinExistence type="predicted"/>
<dbReference type="Pfam" id="PF01661">
    <property type="entry name" value="Macro"/>
    <property type="match status" value="1"/>
</dbReference>
<sequence>LQLMAVSHEKGDLFKIAERTALEDWAIAHCISEDCAMGKGIAVEFKKRYGQIPSLKNQVKNGKRKGSAAYLEADGRVIFYLITKERFFHKPTYDTIEQAIKDMVSMMTKREIKGCIMPRIGCGLDGLKWEKVENILETLFGAANLSALVCSL</sequence>
<keyword evidence="3" id="KW-1185">Reference proteome</keyword>
<gene>
    <name evidence="2" type="ORF">PMAYCL1PPCAC_02776</name>
</gene>
<dbReference type="AlphaFoldDB" id="A0AAN4Z2C8"/>
<protein>
    <recommendedName>
        <fullName evidence="1">Macro domain-containing protein</fullName>
    </recommendedName>
</protein>
<feature type="domain" description="Macro" evidence="1">
    <location>
        <begin position="1"/>
        <end position="152"/>
    </location>
</feature>
<evidence type="ECO:0000313" key="2">
    <source>
        <dbReference type="EMBL" id="GMR32581.1"/>
    </source>
</evidence>
<dbReference type="InterPro" id="IPR002589">
    <property type="entry name" value="Macro_dom"/>
</dbReference>
<dbReference type="PROSITE" id="PS51154">
    <property type="entry name" value="MACRO"/>
    <property type="match status" value="1"/>
</dbReference>
<comment type="caution">
    <text evidence="2">The sequence shown here is derived from an EMBL/GenBank/DDBJ whole genome shotgun (WGS) entry which is preliminary data.</text>
</comment>
<accession>A0AAN4Z2C8</accession>
<name>A0AAN4Z2C8_9BILA</name>
<dbReference type="SMART" id="SM00506">
    <property type="entry name" value="A1pp"/>
    <property type="match status" value="1"/>
</dbReference>
<dbReference type="Proteomes" id="UP001328107">
    <property type="component" value="Unassembled WGS sequence"/>
</dbReference>
<dbReference type="Gene3D" id="3.40.220.10">
    <property type="entry name" value="Leucine Aminopeptidase, subunit E, domain 1"/>
    <property type="match status" value="1"/>
</dbReference>
<dbReference type="PANTHER" id="PTHR12521">
    <property type="entry name" value="PROTEIN C6ORF130"/>
    <property type="match status" value="1"/>
</dbReference>
<dbReference type="EMBL" id="BTRK01000001">
    <property type="protein sequence ID" value="GMR32581.1"/>
    <property type="molecule type" value="Genomic_DNA"/>
</dbReference>
<evidence type="ECO:0000313" key="3">
    <source>
        <dbReference type="Proteomes" id="UP001328107"/>
    </source>
</evidence>
<reference evidence="3" key="1">
    <citation type="submission" date="2022-10" db="EMBL/GenBank/DDBJ databases">
        <title>Genome assembly of Pristionchus species.</title>
        <authorList>
            <person name="Yoshida K."/>
            <person name="Sommer R.J."/>
        </authorList>
    </citation>
    <scope>NUCLEOTIDE SEQUENCE [LARGE SCALE GENOMIC DNA]</scope>
    <source>
        <strain evidence="3">RS5460</strain>
    </source>
</reference>
<organism evidence="2 3">
    <name type="scientific">Pristionchus mayeri</name>
    <dbReference type="NCBI Taxonomy" id="1317129"/>
    <lineage>
        <taxon>Eukaryota</taxon>
        <taxon>Metazoa</taxon>
        <taxon>Ecdysozoa</taxon>
        <taxon>Nematoda</taxon>
        <taxon>Chromadorea</taxon>
        <taxon>Rhabditida</taxon>
        <taxon>Rhabditina</taxon>
        <taxon>Diplogasteromorpha</taxon>
        <taxon>Diplogasteroidea</taxon>
        <taxon>Neodiplogasteridae</taxon>
        <taxon>Pristionchus</taxon>
    </lineage>
</organism>
<dbReference type="InterPro" id="IPR043472">
    <property type="entry name" value="Macro_dom-like"/>
</dbReference>
<dbReference type="SUPFAM" id="SSF52949">
    <property type="entry name" value="Macro domain-like"/>
    <property type="match status" value="1"/>
</dbReference>
<dbReference type="GO" id="GO:0140291">
    <property type="term" value="P:peptidyl-glutamate ADP-deribosylation"/>
    <property type="evidence" value="ECO:0007669"/>
    <property type="project" value="TreeGrafter"/>
</dbReference>
<dbReference type="PANTHER" id="PTHR12521:SF0">
    <property type="entry name" value="ADP-RIBOSE GLYCOHYDROLASE OARD1"/>
    <property type="match status" value="1"/>
</dbReference>
<evidence type="ECO:0000259" key="1">
    <source>
        <dbReference type="PROSITE" id="PS51154"/>
    </source>
</evidence>
<dbReference type="CDD" id="cd02901">
    <property type="entry name" value="Macro_Poa1p-like"/>
    <property type="match status" value="1"/>
</dbReference>